<dbReference type="Pfam" id="PF20437">
    <property type="entry name" value="LonC_helical"/>
    <property type="match status" value="1"/>
</dbReference>
<dbReference type="Gene3D" id="3.30.230.10">
    <property type="match status" value="1"/>
</dbReference>
<dbReference type="InterPro" id="IPR027065">
    <property type="entry name" value="Lon_Prtase"/>
</dbReference>
<dbReference type="InterPro" id="IPR014721">
    <property type="entry name" value="Ribsml_uS5_D2-typ_fold_subgr"/>
</dbReference>
<proteinExistence type="inferred from homology"/>
<feature type="active site" evidence="2">
    <location>
        <position position="654"/>
    </location>
</feature>
<dbReference type="InterPro" id="IPR046843">
    <property type="entry name" value="LonB_AAA-LID"/>
</dbReference>
<gene>
    <name evidence="4" type="ORF">EHS89_11810</name>
</gene>
<sequence>MEKETRLSPDQLYRHCNTELLPFKTTETLEPYTGFFGQERAVEAMEFGIGMKRPGYNMFVMGNPHTGRFSFAIDSIRAIAKKELKKTSDWCYLNNLQESRTPLAINLPAGKGWVLKRDIKHLIEGLLTELPAAFESPAYQRKKSKVERDFNRLYDQAIELVDSLAREHSIALYRDAGSIGFTPVADGQGMDEAAFSQLPEEIRDEFTSNIAKLEDHLNEELASMPTWRREAGDRMKALDRDTARSAVAPLIQPLREKYHNNSGVPDYLTQLESNLVKNAVDIIGDDKQSETRTDSARRQYMETTFGVNMLVDNQKTKGAPVVFETHPTYDNLFGRVEYNSEMGSLSTNFQLIRSGALHRANGGYLVLESEKLLEQPFVYGALKRALKSHEIRIENPMSEMTGMGTITLAPQSIPLHVKVVLIGTRETYYLLQELDHDFEKMFRVVVDFDEDVKREPATIRNYARLMKTLADEEGLAPLNRQAVARLVEHSSRLTEDQELLSAHVGELVDLLCEADYKRIKHKDEVINDQHVEMALQAKERRTSRISSKILDSILNETVLIDTDGEAPGRSNGLTVLGVGDVSFGFPARITATVHPGNRGIVDIEREVTLGQPIHSKGVLILSGYLGHKYTQDFPLTLSASIALEQSYGYVDGDSASMAEICTLISALTHIPIKQQFAMTGSINQYGEVQAIGGVNEKIEGFFNLCKTRGLTGQQGVIIPKANVRNLMLKREVVDAVADGQFCIHAVATVDQGLELLMGRKAGQMKEDGTFTQRSVNAQVVKRLREIAKAKA</sequence>
<reference evidence="4 5" key="1">
    <citation type="submission" date="2018-11" db="EMBL/GenBank/DDBJ databases">
        <title>The draft genome sequence of Amphritea balenae JAMM 1525T.</title>
        <authorList>
            <person name="Fang Z."/>
            <person name="Zhang Y."/>
            <person name="Han X."/>
        </authorList>
    </citation>
    <scope>NUCLEOTIDE SEQUENCE [LARGE SCALE GENOMIC DNA]</scope>
    <source>
        <strain evidence="4 5">JAMM 1525</strain>
    </source>
</reference>
<keyword evidence="4" id="KW-0547">Nucleotide-binding</keyword>
<comment type="similarity">
    <text evidence="2">Belongs to the peptidase S16 family.</text>
</comment>
<dbReference type="RefSeq" id="WP_124926367.1">
    <property type="nucleotide sequence ID" value="NZ_BMOH01000002.1"/>
</dbReference>
<dbReference type="Pfam" id="PF13654">
    <property type="entry name" value="AAA_32"/>
    <property type="match status" value="1"/>
</dbReference>
<dbReference type="InterPro" id="IPR020568">
    <property type="entry name" value="Ribosomal_Su5_D2-typ_SF"/>
</dbReference>
<dbReference type="Proteomes" id="UP000267535">
    <property type="component" value="Unassembled WGS sequence"/>
</dbReference>
<dbReference type="GO" id="GO:0004252">
    <property type="term" value="F:serine-type endopeptidase activity"/>
    <property type="evidence" value="ECO:0007669"/>
    <property type="project" value="UniProtKB-UniRule"/>
</dbReference>
<keyword evidence="2" id="KW-0720">Serine protease</keyword>
<dbReference type="OrthoDB" id="9758568at2"/>
<evidence type="ECO:0000313" key="5">
    <source>
        <dbReference type="Proteomes" id="UP000267535"/>
    </source>
</evidence>
<dbReference type="PRINTS" id="PR00830">
    <property type="entry name" value="ENDOLAPTASE"/>
</dbReference>
<evidence type="ECO:0000259" key="3">
    <source>
        <dbReference type="PROSITE" id="PS51786"/>
    </source>
</evidence>
<organism evidence="4 5">
    <name type="scientific">Amphritea balenae</name>
    <dbReference type="NCBI Taxonomy" id="452629"/>
    <lineage>
        <taxon>Bacteria</taxon>
        <taxon>Pseudomonadati</taxon>
        <taxon>Pseudomonadota</taxon>
        <taxon>Gammaproteobacteria</taxon>
        <taxon>Oceanospirillales</taxon>
        <taxon>Oceanospirillaceae</taxon>
        <taxon>Amphritea</taxon>
    </lineage>
</organism>
<dbReference type="Pfam" id="PF05362">
    <property type="entry name" value="Lon_C"/>
    <property type="match status" value="1"/>
</dbReference>
<keyword evidence="1 2" id="KW-0645">Protease</keyword>
<dbReference type="InterPro" id="IPR041699">
    <property type="entry name" value="AAA_32"/>
</dbReference>
<dbReference type="Gene3D" id="3.40.50.300">
    <property type="entry name" value="P-loop containing nucleotide triphosphate hydrolases"/>
    <property type="match status" value="2"/>
</dbReference>
<keyword evidence="4" id="KW-0067">ATP-binding</keyword>
<dbReference type="EC" id="3.4.21.53" evidence="2"/>
<dbReference type="EMBL" id="RQXV01000006">
    <property type="protein sequence ID" value="RRC98868.1"/>
    <property type="molecule type" value="Genomic_DNA"/>
</dbReference>
<dbReference type="Gene3D" id="1.10.8.60">
    <property type="match status" value="1"/>
</dbReference>
<dbReference type="InterPro" id="IPR027417">
    <property type="entry name" value="P-loop_NTPase"/>
</dbReference>
<dbReference type="GO" id="GO:0005524">
    <property type="term" value="F:ATP binding"/>
    <property type="evidence" value="ECO:0007669"/>
    <property type="project" value="UniProtKB-KW"/>
</dbReference>
<keyword evidence="2" id="KW-0378">Hydrolase</keyword>
<dbReference type="GO" id="GO:0030163">
    <property type="term" value="P:protein catabolic process"/>
    <property type="evidence" value="ECO:0007669"/>
    <property type="project" value="InterPro"/>
</dbReference>
<keyword evidence="5" id="KW-1185">Reference proteome</keyword>
<dbReference type="Pfam" id="PF20436">
    <property type="entry name" value="LonB_AAA-LID"/>
    <property type="match status" value="1"/>
</dbReference>
<feature type="domain" description="Lon proteolytic" evidence="3">
    <location>
        <begin position="564"/>
        <end position="759"/>
    </location>
</feature>
<comment type="caution">
    <text evidence="4">The sequence shown here is derived from an EMBL/GenBank/DDBJ whole genome shotgun (WGS) entry which is preliminary data.</text>
</comment>
<comment type="catalytic activity">
    <reaction evidence="2">
        <text>Hydrolysis of proteins in presence of ATP.</text>
        <dbReference type="EC" id="3.4.21.53"/>
    </reaction>
</comment>
<evidence type="ECO:0000256" key="1">
    <source>
        <dbReference type="ARBA" id="ARBA00022670"/>
    </source>
</evidence>
<dbReference type="AlphaFoldDB" id="A0A3P1SNY4"/>
<evidence type="ECO:0000313" key="4">
    <source>
        <dbReference type="EMBL" id="RRC98868.1"/>
    </source>
</evidence>
<feature type="active site" evidence="2">
    <location>
        <position position="697"/>
    </location>
</feature>
<evidence type="ECO:0000256" key="2">
    <source>
        <dbReference type="PROSITE-ProRule" id="PRU01122"/>
    </source>
</evidence>
<protein>
    <recommendedName>
        <fullName evidence="2">endopeptidase La</fullName>
        <ecNumber evidence="2">3.4.21.53</ecNumber>
    </recommendedName>
</protein>
<dbReference type="GO" id="GO:0006508">
    <property type="term" value="P:proteolysis"/>
    <property type="evidence" value="ECO:0007669"/>
    <property type="project" value="UniProtKB-KW"/>
</dbReference>
<accession>A0A3P1SNY4</accession>
<dbReference type="PROSITE" id="PS51786">
    <property type="entry name" value="LON_PROTEOLYTIC"/>
    <property type="match status" value="1"/>
</dbReference>
<dbReference type="GO" id="GO:0004176">
    <property type="term" value="F:ATP-dependent peptidase activity"/>
    <property type="evidence" value="ECO:0007669"/>
    <property type="project" value="UniProtKB-UniRule"/>
</dbReference>
<dbReference type="PANTHER" id="PTHR10046">
    <property type="entry name" value="ATP DEPENDENT LON PROTEASE FAMILY MEMBER"/>
    <property type="match status" value="1"/>
</dbReference>
<dbReference type="InterPro" id="IPR046844">
    <property type="entry name" value="Lon-like_helical"/>
</dbReference>
<dbReference type="SUPFAM" id="SSF54211">
    <property type="entry name" value="Ribosomal protein S5 domain 2-like"/>
    <property type="match status" value="1"/>
</dbReference>
<name>A0A3P1SNY4_9GAMM</name>
<dbReference type="InterPro" id="IPR008269">
    <property type="entry name" value="Lon_proteolytic"/>
</dbReference>